<keyword evidence="4" id="KW-0812">Transmembrane</keyword>
<dbReference type="Pfam" id="PF00535">
    <property type="entry name" value="Glycos_transf_2"/>
    <property type="match status" value="1"/>
</dbReference>
<feature type="transmembrane region" description="Helical" evidence="4">
    <location>
        <begin position="635"/>
        <end position="654"/>
    </location>
</feature>
<evidence type="ECO:0000256" key="2">
    <source>
        <dbReference type="ARBA" id="ARBA00022676"/>
    </source>
</evidence>
<dbReference type="EMBL" id="JYNY01000197">
    <property type="protein sequence ID" value="KJJ85254.1"/>
    <property type="molecule type" value="Genomic_DNA"/>
</dbReference>
<dbReference type="Gene3D" id="3.90.550.10">
    <property type="entry name" value="Spore Coat Polysaccharide Biosynthesis Protein SpsA, Chain A"/>
    <property type="match status" value="1"/>
</dbReference>
<gene>
    <name evidence="7" type="ORF">OMAG_000864</name>
</gene>
<dbReference type="PANTHER" id="PTHR43398:SF1">
    <property type="entry name" value="DOLICHOL-PHOSPHATE MANNOSYLTRANSFERASE SUBUNIT 1"/>
    <property type="match status" value="1"/>
</dbReference>
<keyword evidence="2" id="KW-0328">Glycosyltransferase</keyword>
<dbReference type="AlphaFoldDB" id="A0A0F0CTA9"/>
<reference evidence="7 8" key="1">
    <citation type="submission" date="2015-02" db="EMBL/GenBank/DDBJ databases">
        <title>Single-cell genomics of uncultivated deep-branching MTB reveals a conserved set of magnetosome genes.</title>
        <authorList>
            <person name="Kolinko S."/>
            <person name="Richter M."/>
            <person name="Glockner F.O."/>
            <person name="Brachmann A."/>
            <person name="Schuler D."/>
        </authorList>
    </citation>
    <scope>NUCLEOTIDE SEQUENCE [LARGE SCALE GENOMIC DNA]</scope>
    <source>
        <strain evidence="7">SKK-01</strain>
    </source>
</reference>
<evidence type="ECO:0000256" key="3">
    <source>
        <dbReference type="ARBA" id="ARBA00022679"/>
    </source>
</evidence>
<feature type="domain" description="Glycosyltransferase 2-like" evidence="5">
    <location>
        <begin position="34"/>
        <end position="199"/>
    </location>
</feature>
<evidence type="ECO:0000259" key="5">
    <source>
        <dbReference type="Pfam" id="PF00535"/>
    </source>
</evidence>
<keyword evidence="4" id="KW-1133">Transmembrane helix</keyword>
<organism evidence="7 8">
    <name type="scientific">Candidatus Omnitrophus magneticus</name>
    <dbReference type="NCBI Taxonomy" id="1609969"/>
    <lineage>
        <taxon>Bacteria</taxon>
        <taxon>Pseudomonadati</taxon>
        <taxon>Candidatus Omnitrophota</taxon>
        <taxon>Candidatus Omnitrophus</taxon>
    </lineage>
</organism>
<evidence type="ECO:0000256" key="1">
    <source>
        <dbReference type="ARBA" id="ARBA00006739"/>
    </source>
</evidence>
<keyword evidence="8" id="KW-1185">Reference proteome</keyword>
<evidence type="ECO:0000313" key="8">
    <source>
        <dbReference type="Proteomes" id="UP000033428"/>
    </source>
</evidence>
<sequence>MNRGTNGLIHFNASGDKEIQPPSNISKQEKISLSIVIPVYNEGDNISSTLTEISQNVKIQHEILIIYDFPEDNTIPAVNKFINETKKINIRIIKNKYGKGALNAIKSGFLESTGTATLVVMADLSDEISKVNEMYEKISQGYDIVCGSRYMKGGKQIGGPKLKKFLSRLAGISLKYFTGIPTHDISNSFKMYRSNILNTIKIESNGGFELGMEIVVKSFLNGYKITEVPSTWRDREQGASRFKLWKWLPKYLKWYFLAIKHKIFGNTTQIENIENKKKQSILPYIFLICLFIIGQILLSTLLQKGNPMGEFRESQVASTIKLFVEEGINLLYPKLNVMGDPGYFAIELPIYQALTALFWNVFNLGEIWGRIFSHIFWAIGALYLFFLCNIFVEKRVSLLTAFFYLFSPIALVYSNDVSIEGLSSCLSIMFLYHGARWIIEKSKFHFFTAIIICTLGFTQKLPNLAPMFIPLLALRYSYGKGFKSIFSPSFILLGLIPFLSACIWQYHANKLNAMYPASAWYASSGTIKWYFGTLVDRLNPAKYFITALKSFENAYGSLYFAVLPIIGISAFFRKYYFFTSYLASYLFSFLIFTGLHLPHSHYMIPFLPALLFWAAIGIIFIWDKLALISSIKLKFHRIIVAGIITISVMGLFIVNSARYLDFRDWIFQDKDIMNMAEIIKQNTPKNSRVLLYKGEGLTGGTWSPQLMYLSDRRGRILYMQDLEKNTISDLMRERGCNYLVLSVDTLRYRYIQGRKLHRSLYDKRTEYNDLDYFTLQFSQEIEKQLAKLNPVYLGNRIRIYKIEKDKTANLPTVIPGSNGNQ</sequence>
<feature type="transmembrane region" description="Helical" evidence="4">
    <location>
        <begin position="374"/>
        <end position="392"/>
    </location>
</feature>
<protein>
    <submittedName>
        <fullName evidence="7">Glycosyl transferase family 2</fullName>
        <ecNumber evidence="7">2.-.-.-</ecNumber>
    </submittedName>
</protein>
<dbReference type="Proteomes" id="UP000033428">
    <property type="component" value="Unassembled WGS sequence"/>
</dbReference>
<dbReference type="InterPro" id="IPR029044">
    <property type="entry name" value="Nucleotide-diphossugar_trans"/>
</dbReference>
<feature type="transmembrane region" description="Helical" evidence="4">
    <location>
        <begin position="281"/>
        <end position="302"/>
    </location>
</feature>
<keyword evidence="3 7" id="KW-0808">Transferase</keyword>
<feature type="transmembrane region" description="Helical" evidence="4">
    <location>
        <begin position="579"/>
        <end position="597"/>
    </location>
</feature>
<dbReference type="SUPFAM" id="SSF53448">
    <property type="entry name" value="Nucleotide-diphospho-sugar transferases"/>
    <property type="match status" value="1"/>
</dbReference>
<accession>A0A0F0CTA9</accession>
<proteinExistence type="inferred from homology"/>
<evidence type="ECO:0000259" key="6">
    <source>
        <dbReference type="Pfam" id="PF13231"/>
    </source>
</evidence>
<feature type="transmembrane region" description="Helical" evidence="4">
    <location>
        <begin position="445"/>
        <end position="473"/>
    </location>
</feature>
<dbReference type="PATRIC" id="fig|1609969.3.peg.929"/>
<dbReference type="Pfam" id="PF13231">
    <property type="entry name" value="PMT_2"/>
    <property type="match status" value="1"/>
</dbReference>
<dbReference type="InterPro" id="IPR038731">
    <property type="entry name" value="RgtA/B/C-like"/>
</dbReference>
<comment type="caution">
    <text evidence="7">The sequence shown here is derived from an EMBL/GenBank/DDBJ whole genome shotgun (WGS) entry which is preliminary data.</text>
</comment>
<feature type="transmembrane region" description="Helical" evidence="4">
    <location>
        <begin position="485"/>
        <end position="506"/>
    </location>
</feature>
<comment type="similarity">
    <text evidence="1">Belongs to the glycosyltransferase 2 family.</text>
</comment>
<dbReference type="InterPro" id="IPR039528">
    <property type="entry name" value="DPM1-like"/>
</dbReference>
<dbReference type="InterPro" id="IPR001173">
    <property type="entry name" value="Glyco_trans_2-like"/>
</dbReference>
<feature type="transmembrane region" description="Helical" evidence="4">
    <location>
        <begin position="603"/>
        <end position="623"/>
    </location>
</feature>
<feature type="domain" description="Glycosyltransferase RgtA/B/C/D-like" evidence="6">
    <location>
        <begin position="349"/>
        <end position="504"/>
    </location>
</feature>
<dbReference type="EC" id="2.-.-.-" evidence="7"/>
<feature type="transmembrane region" description="Helical" evidence="4">
    <location>
        <begin position="398"/>
        <end position="414"/>
    </location>
</feature>
<feature type="transmembrane region" description="Helical" evidence="4">
    <location>
        <begin position="554"/>
        <end position="572"/>
    </location>
</feature>
<dbReference type="GO" id="GO:0004582">
    <property type="term" value="F:dolichyl-phosphate beta-D-mannosyltransferase activity"/>
    <property type="evidence" value="ECO:0007669"/>
    <property type="project" value="InterPro"/>
</dbReference>
<evidence type="ECO:0000256" key="4">
    <source>
        <dbReference type="SAM" id="Phobius"/>
    </source>
</evidence>
<dbReference type="PANTHER" id="PTHR43398">
    <property type="entry name" value="DOLICHOL-PHOSPHATE MANNOSYLTRANSFERASE SUBUNIT 1"/>
    <property type="match status" value="1"/>
</dbReference>
<name>A0A0F0CTA9_9BACT</name>
<feature type="transmembrane region" description="Helical" evidence="4">
    <location>
        <begin position="421"/>
        <end position="439"/>
    </location>
</feature>
<evidence type="ECO:0000313" key="7">
    <source>
        <dbReference type="EMBL" id="KJJ85254.1"/>
    </source>
</evidence>
<keyword evidence="4" id="KW-0472">Membrane</keyword>